<dbReference type="EMBL" id="CM039429">
    <property type="protein sequence ID" value="KAI4349309.1"/>
    <property type="molecule type" value="Genomic_DNA"/>
</dbReference>
<sequence length="149" mass="17244">MRGSKTLVLIYAIALLTQISASSLSAEKDPLFPEFIQWHVYVVNGLCNNQNLLATCKSRDDDLGTFNLSPGTNLTWSFRTNFFHSTMFWCSVSKEQDKASASFEVFWYDARLFNKCQWKNCIWVAKDDGIYLTDLDQNQDELRYKWEGA</sequence>
<proteinExistence type="predicted"/>
<dbReference type="Proteomes" id="UP000828941">
    <property type="component" value="Chromosome 4"/>
</dbReference>
<organism evidence="1 2">
    <name type="scientific">Bauhinia variegata</name>
    <name type="common">Purple orchid tree</name>
    <name type="synonym">Phanera variegata</name>
    <dbReference type="NCBI Taxonomy" id="167791"/>
    <lineage>
        <taxon>Eukaryota</taxon>
        <taxon>Viridiplantae</taxon>
        <taxon>Streptophyta</taxon>
        <taxon>Embryophyta</taxon>
        <taxon>Tracheophyta</taxon>
        <taxon>Spermatophyta</taxon>
        <taxon>Magnoliopsida</taxon>
        <taxon>eudicotyledons</taxon>
        <taxon>Gunneridae</taxon>
        <taxon>Pentapetalae</taxon>
        <taxon>rosids</taxon>
        <taxon>fabids</taxon>
        <taxon>Fabales</taxon>
        <taxon>Fabaceae</taxon>
        <taxon>Cercidoideae</taxon>
        <taxon>Cercideae</taxon>
        <taxon>Bauhiniinae</taxon>
        <taxon>Bauhinia</taxon>
    </lineage>
</organism>
<name>A0ACB9PMR2_BAUVA</name>
<evidence type="ECO:0000313" key="2">
    <source>
        <dbReference type="Proteomes" id="UP000828941"/>
    </source>
</evidence>
<keyword evidence="2" id="KW-1185">Reference proteome</keyword>
<gene>
    <name evidence="1" type="ORF">L6164_009914</name>
</gene>
<evidence type="ECO:0000313" key="1">
    <source>
        <dbReference type="EMBL" id="KAI4349309.1"/>
    </source>
</evidence>
<comment type="caution">
    <text evidence="1">The sequence shown here is derived from an EMBL/GenBank/DDBJ whole genome shotgun (WGS) entry which is preliminary data.</text>
</comment>
<accession>A0ACB9PMR2</accession>
<reference evidence="1 2" key="1">
    <citation type="journal article" date="2022" name="DNA Res.">
        <title>Chromosomal-level genome assembly of the orchid tree Bauhinia variegata (Leguminosae; Cercidoideae) supports the allotetraploid origin hypothesis of Bauhinia.</title>
        <authorList>
            <person name="Zhong Y."/>
            <person name="Chen Y."/>
            <person name="Zheng D."/>
            <person name="Pang J."/>
            <person name="Liu Y."/>
            <person name="Luo S."/>
            <person name="Meng S."/>
            <person name="Qian L."/>
            <person name="Wei D."/>
            <person name="Dai S."/>
            <person name="Zhou R."/>
        </authorList>
    </citation>
    <scope>NUCLEOTIDE SEQUENCE [LARGE SCALE GENOMIC DNA]</scope>
    <source>
        <strain evidence="1">BV-YZ2020</strain>
    </source>
</reference>
<protein>
    <submittedName>
        <fullName evidence="1">Uncharacterized protein</fullName>
    </submittedName>
</protein>